<keyword evidence="3" id="KW-1185">Reference proteome</keyword>
<keyword evidence="1" id="KW-0732">Signal</keyword>
<evidence type="ECO:0000313" key="3">
    <source>
        <dbReference type="Proteomes" id="UP001054837"/>
    </source>
</evidence>
<comment type="caution">
    <text evidence="2">The sequence shown here is derived from an EMBL/GenBank/DDBJ whole genome shotgun (WGS) entry which is preliminary data.</text>
</comment>
<dbReference type="AlphaFoldDB" id="A0AAV4QR59"/>
<gene>
    <name evidence="2" type="primary">AVEN_26494_1</name>
    <name evidence="2" type="ORF">CDAR_449141</name>
</gene>
<sequence length="88" mass="9999">MMFVLLALLTFLSLGVKADTDEEGLIPYLDDDILGINGNDLAEDDEDILPICDLTTYDPKMMQWRLQTNSHTLFLDSDNVSQILFLNF</sequence>
<dbReference type="Proteomes" id="UP001054837">
    <property type="component" value="Unassembled WGS sequence"/>
</dbReference>
<organism evidence="2 3">
    <name type="scientific">Caerostris darwini</name>
    <dbReference type="NCBI Taxonomy" id="1538125"/>
    <lineage>
        <taxon>Eukaryota</taxon>
        <taxon>Metazoa</taxon>
        <taxon>Ecdysozoa</taxon>
        <taxon>Arthropoda</taxon>
        <taxon>Chelicerata</taxon>
        <taxon>Arachnida</taxon>
        <taxon>Araneae</taxon>
        <taxon>Araneomorphae</taxon>
        <taxon>Entelegynae</taxon>
        <taxon>Araneoidea</taxon>
        <taxon>Araneidae</taxon>
        <taxon>Caerostris</taxon>
    </lineage>
</organism>
<evidence type="ECO:0000313" key="2">
    <source>
        <dbReference type="EMBL" id="GIY11955.1"/>
    </source>
</evidence>
<proteinExistence type="predicted"/>
<reference evidence="2 3" key="1">
    <citation type="submission" date="2021-06" db="EMBL/GenBank/DDBJ databases">
        <title>Caerostris darwini draft genome.</title>
        <authorList>
            <person name="Kono N."/>
            <person name="Arakawa K."/>
        </authorList>
    </citation>
    <scope>NUCLEOTIDE SEQUENCE [LARGE SCALE GENOMIC DNA]</scope>
</reference>
<feature type="chain" id="PRO_5043484089" evidence="1">
    <location>
        <begin position="19"/>
        <end position="88"/>
    </location>
</feature>
<feature type="signal peptide" evidence="1">
    <location>
        <begin position="1"/>
        <end position="18"/>
    </location>
</feature>
<evidence type="ECO:0000256" key="1">
    <source>
        <dbReference type="SAM" id="SignalP"/>
    </source>
</evidence>
<name>A0AAV4QR59_9ARAC</name>
<protein>
    <submittedName>
        <fullName evidence="2">Uncharacterized protein</fullName>
    </submittedName>
</protein>
<dbReference type="EMBL" id="BPLQ01004987">
    <property type="protein sequence ID" value="GIY11955.1"/>
    <property type="molecule type" value="Genomic_DNA"/>
</dbReference>
<accession>A0AAV4QR59</accession>